<gene>
    <name evidence="1" type="ORF">ACE5LO_01015</name>
</gene>
<keyword evidence="2" id="KW-1185">Reference proteome</keyword>
<accession>A0ABV5BUN2</accession>
<organism evidence="1 2">
    <name type="scientific">Paenibacillus medicaginis</name>
    <dbReference type="NCBI Taxonomy" id="1470560"/>
    <lineage>
        <taxon>Bacteria</taxon>
        <taxon>Bacillati</taxon>
        <taxon>Bacillota</taxon>
        <taxon>Bacilli</taxon>
        <taxon>Bacillales</taxon>
        <taxon>Paenibacillaceae</taxon>
        <taxon>Paenibacillus</taxon>
    </lineage>
</organism>
<comment type="caution">
    <text evidence="1">The sequence shown here is derived from an EMBL/GenBank/DDBJ whole genome shotgun (WGS) entry which is preliminary data.</text>
</comment>
<evidence type="ECO:0000313" key="2">
    <source>
        <dbReference type="Proteomes" id="UP001580430"/>
    </source>
</evidence>
<name>A0ABV5BUN2_9BACL</name>
<evidence type="ECO:0000313" key="1">
    <source>
        <dbReference type="EMBL" id="MFB5758962.1"/>
    </source>
</evidence>
<sequence length="93" mass="10974">MQAINSENVVQFLKPRIEYDEKGKLKIEGICWISGDNLDCYEWEDEDMLWILDTIPASEDSIPVDQYYCFNVNQNDCDWVTKDQVKFSLELTQ</sequence>
<protein>
    <submittedName>
        <fullName evidence="1">Uncharacterized protein</fullName>
    </submittedName>
</protein>
<dbReference type="EMBL" id="JBHIRY010000001">
    <property type="protein sequence ID" value="MFB5758962.1"/>
    <property type="molecule type" value="Genomic_DNA"/>
</dbReference>
<dbReference type="Proteomes" id="UP001580430">
    <property type="component" value="Unassembled WGS sequence"/>
</dbReference>
<proteinExistence type="predicted"/>
<reference evidence="1 2" key="1">
    <citation type="submission" date="2024-09" db="EMBL/GenBank/DDBJ databases">
        <title>Paenibacillus zeirhizospherea sp. nov., isolated from surface of the maize (Zea mays) roots in a horticulture field, Hungary.</title>
        <authorList>
            <person name="Marton D."/>
            <person name="Farkas M."/>
            <person name="Bedics A."/>
            <person name="Toth E."/>
            <person name="Tancsics A."/>
            <person name="Boka K."/>
            <person name="Marati G."/>
            <person name="Kriszt B."/>
            <person name="Cserhati M."/>
        </authorList>
    </citation>
    <scope>NUCLEOTIDE SEQUENCE [LARGE SCALE GENOMIC DNA]</scope>
    <source>
        <strain evidence="1 2">JCM 18446</strain>
    </source>
</reference>
<dbReference type="RefSeq" id="WP_375518214.1">
    <property type="nucleotide sequence ID" value="NZ_JBHIRY010000001.1"/>
</dbReference>